<dbReference type="EMBL" id="JBEHCU010008106">
    <property type="protein sequence ID" value="KAL1388269.1"/>
    <property type="molecule type" value="Genomic_DNA"/>
</dbReference>
<keyword evidence="1" id="KW-0812">Transmembrane</keyword>
<evidence type="ECO:0000256" key="2">
    <source>
        <dbReference type="SAM" id="SignalP"/>
    </source>
</evidence>
<accession>A0ABD1D1E1</accession>
<organism evidence="3 4">
    <name type="scientific">Culex pipiens pipiens</name>
    <name type="common">Northern house mosquito</name>
    <dbReference type="NCBI Taxonomy" id="38569"/>
    <lineage>
        <taxon>Eukaryota</taxon>
        <taxon>Metazoa</taxon>
        <taxon>Ecdysozoa</taxon>
        <taxon>Arthropoda</taxon>
        <taxon>Hexapoda</taxon>
        <taxon>Insecta</taxon>
        <taxon>Pterygota</taxon>
        <taxon>Neoptera</taxon>
        <taxon>Endopterygota</taxon>
        <taxon>Diptera</taxon>
        <taxon>Nematocera</taxon>
        <taxon>Culicoidea</taxon>
        <taxon>Culicidae</taxon>
        <taxon>Culicinae</taxon>
        <taxon>Culicini</taxon>
        <taxon>Culex</taxon>
        <taxon>Culex</taxon>
    </lineage>
</organism>
<sequence length="478" mass="55427">MKSTRLLSLWLLSVSLLGYSLARTSLTDFVLYLIKHRVGTVAGVPKVVFYGLSPQYPLSGVLGEVIRSPKLDHVSKLVITRDMPQQDLPPFEPTLLILHGNVSSFFDGCMDVLRMIIPYTRVIVLTRYPSRELRNYAEILQALDFYHVYFLDGVRKVQIWLDVFTKYFEREIFGPRHYRNLRGKPVTALMYKDQSFSTLVLHWFSETAHLMNSTFERYPHKNDPFLLIICGFERRDLNKSKTLEIFILHSMMIVMFFVFSAYETILLSWMTKSPSSHRLRTLADLVESGIKIKSDLVTHNNLINHSIVGDILVNSTESVRNMDYVHAHIVGRETAERMIPRYYDPVQKLYRYTILDQPFSMFIQSYRFKFRSPLMEGFTRTMFVFFESGISKQWNAPLNWRTERYIGEDVYDDDDLHFSDLMPIWAALLLGDTTDVICTRDLLAIVSSIDIICTRDHLTTISSGSHHPGVPEKDVTTA</sequence>
<feature type="chain" id="PRO_5044839560" description="Ionotropic receptor" evidence="2">
    <location>
        <begin position="23"/>
        <end position="478"/>
    </location>
</feature>
<feature type="transmembrane region" description="Helical" evidence="1">
    <location>
        <begin position="246"/>
        <end position="270"/>
    </location>
</feature>
<dbReference type="AlphaFoldDB" id="A0ABD1D1E1"/>
<evidence type="ECO:0008006" key="5">
    <source>
        <dbReference type="Google" id="ProtNLM"/>
    </source>
</evidence>
<proteinExistence type="predicted"/>
<reference evidence="3 4" key="1">
    <citation type="submission" date="2024-05" db="EMBL/GenBank/DDBJ databases">
        <title>Culex pipiens pipiens assembly and annotation.</title>
        <authorList>
            <person name="Alout H."/>
            <person name="Durand T."/>
        </authorList>
    </citation>
    <scope>NUCLEOTIDE SEQUENCE [LARGE SCALE GENOMIC DNA]</scope>
    <source>
        <strain evidence="3">HA-2024</strain>
        <tissue evidence="3">Whole body</tissue>
    </source>
</reference>
<dbReference type="Proteomes" id="UP001562425">
    <property type="component" value="Unassembled WGS sequence"/>
</dbReference>
<evidence type="ECO:0000256" key="1">
    <source>
        <dbReference type="SAM" id="Phobius"/>
    </source>
</evidence>
<name>A0ABD1D1E1_CULPP</name>
<evidence type="ECO:0000313" key="4">
    <source>
        <dbReference type="Proteomes" id="UP001562425"/>
    </source>
</evidence>
<keyword evidence="1" id="KW-1133">Transmembrane helix</keyword>
<gene>
    <name evidence="3" type="ORF">pipiens_012665</name>
</gene>
<protein>
    <recommendedName>
        <fullName evidence="5">Ionotropic receptor</fullName>
    </recommendedName>
</protein>
<feature type="signal peptide" evidence="2">
    <location>
        <begin position="1"/>
        <end position="22"/>
    </location>
</feature>
<keyword evidence="2" id="KW-0732">Signal</keyword>
<evidence type="ECO:0000313" key="3">
    <source>
        <dbReference type="EMBL" id="KAL1388269.1"/>
    </source>
</evidence>
<keyword evidence="4" id="KW-1185">Reference proteome</keyword>
<keyword evidence="1" id="KW-0472">Membrane</keyword>
<comment type="caution">
    <text evidence="3">The sequence shown here is derived from an EMBL/GenBank/DDBJ whole genome shotgun (WGS) entry which is preliminary data.</text>
</comment>